<feature type="compositionally biased region" description="Basic and acidic residues" evidence="5">
    <location>
        <begin position="890"/>
        <end position="904"/>
    </location>
</feature>
<feature type="compositionally biased region" description="Basic and acidic residues" evidence="5">
    <location>
        <begin position="335"/>
        <end position="344"/>
    </location>
</feature>
<dbReference type="Pfam" id="PF00628">
    <property type="entry name" value="PHD"/>
    <property type="match status" value="1"/>
</dbReference>
<dbReference type="SUPFAM" id="SSF57903">
    <property type="entry name" value="FYVE/PHD zinc finger"/>
    <property type="match status" value="1"/>
</dbReference>
<keyword evidence="2" id="KW-0863">Zinc-finger</keyword>
<dbReference type="EMBL" id="QXFV01001636">
    <property type="protein sequence ID" value="KAE9001470.1"/>
    <property type="molecule type" value="Genomic_DNA"/>
</dbReference>
<feature type="compositionally biased region" description="Polar residues" evidence="5">
    <location>
        <begin position="783"/>
        <end position="796"/>
    </location>
</feature>
<proteinExistence type="predicted"/>
<evidence type="ECO:0000256" key="4">
    <source>
        <dbReference type="SAM" id="Coils"/>
    </source>
</evidence>
<keyword evidence="4" id="KW-0175">Coiled coil</keyword>
<dbReference type="Proteomes" id="UP000434957">
    <property type="component" value="Unassembled WGS sequence"/>
</dbReference>
<feature type="compositionally biased region" description="Basic and acidic residues" evidence="5">
    <location>
        <begin position="257"/>
        <end position="270"/>
    </location>
</feature>
<feature type="compositionally biased region" description="Polar residues" evidence="5">
    <location>
        <begin position="1210"/>
        <end position="1220"/>
    </location>
</feature>
<feature type="compositionally biased region" description="Low complexity" evidence="5">
    <location>
        <begin position="928"/>
        <end position="938"/>
    </location>
</feature>
<keyword evidence="11" id="KW-1185">Reference proteome</keyword>
<evidence type="ECO:0000313" key="9">
    <source>
        <dbReference type="EMBL" id="KAE9314087.1"/>
    </source>
</evidence>
<dbReference type="SMART" id="SM00249">
    <property type="entry name" value="PHD"/>
    <property type="match status" value="1"/>
</dbReference>
<feature type="domain" description="Zinc finger PHD-type" evidence="6">
    <location>
        <begin position="137"/>
        <end position="182"/>
    </location>
</feature>
<organism evidence="7 12">
    <name type="scientific">Phytophthora rubi</name>
    <dbReference type="NCBI Taxonomy" id="129364"/>
    <lineage>
        <taxon>Eukaryota</taxon>
        <taxon>Sar</taxon>
        <taxon>Stramenopiles</taxon>
        <taxon>Oomycota</taxon>
        <taxon>Peronosporomycetes</taxon>
        <taxon>Peronosporales</taxon>
        <taxon>Peronosporaceae</taxon>
        <taxon>Phytophthora</taxon>
    </lineage>
</organism>
<sequence>MGDARIVLTTLIDEKLLTPGPKKLYVSYYRKRVYADLLPDGSIRFKDQVYTSPVPCALHMKRTLNPSLKTDAGWSSMYSAASGESLKDIKDRLNIRKRGTNARSAHKEKKAPVPPPITKEKMVQAAAAQTKQEAAPKCAACRKEAAAEVAECSACHSQTHFKCASPPLQASPVVPWFCEKCVTGQANRILEFLQQTRRVLVERIAEQKKAKQETEKPKEIVTMEQVSTEDKQSEAADAAKDAEEKPKEIATMEQVSTEDKPSEAADAAKDAEEDEEMPSDAAEEKDGEADMTDNSEKPAPTEKETSTEASIDASAAETAEPTEPKDATSTSTEALEEKEFKQEGLDALTTNVQTKNSEEIVVVDEEDKPAKETESVAVKPTTPPSAEEKFLVLVDSLIAEVSSKTERANLIANSTGATLVHLEKTQLVQLVEYGKREILAATQPDSEDDDVDGETDDDHDTSRSNTSEVDDLIRIFDLRHQILSSKAQFERTTSTLAKRTEKHLRNAETELMDLEESRTVEAAAIMKVVDLINQYSGDLNKCEQKIHFDETLLESISHRRNFIRSTNINDHFVPAYRYSSKLMTTSSDQLLLTVLLDKLRDTTESVNEWTKMENHFEKMTSSLKKSLTLIGTKRKRTGAPVKLPPTPALFAKVKIPPSRRLIERQIANYQVNLNAIRQNRARMRKTLSGVLKITREEHLSEEIVNMTDMLYQKCRDLKAEEEEEQLKLKEEGEAETEAKEDAERHDQSTDDGEASAEEPETKKPRLNGADTPSENSPEIAAGTNVTLTGKEPTSNEVKGISSLLGSEDSDAKESNYSSAESKSRADNDDDSEGDLEQASRAIADITSSVLPDISGARMDLLNSPPMTAKPAAETTHELVPQGHFSIRGGKGVDKKESTRKEAEQQKGQSSKTTGQSEQSFLDQALEVLNKQQQQQQRLEQQRIEQQRQLEQQQKKLEEQQQQLEKQRRLEQQRQLEQQRLEQQRQERERQERERRERERLENQRLERQRIEKQLQEQERREQQRREQQRLEQERREQQRIEQQRIEEQRRMEEQRRIEEEQRRLEKQRLEQQQKQRLEQQRLEQQRQEKQRQEQQRLEKQRLEQQRLEQQRLEQQRLEQQRLEQQRLEQQRLEQQRLEQQRLEQQRLEQQRLEQQRQEKQRQEQQRQEQQRRQQEQQRLELQHRQQEQQRQEQQRQFQRNKAPNLPQVVQPGSSHLQMLNQQQLQQQQAALQQQQHSRQIQHPLYGDIPKGMLMSSGLGTSQQDIYVQQAAQMGMDMHDVVRHQDSGHFVGNASGGLRGPPYEVSRSEPAPTAPRTSFYGDDGQTGQMHSQDVFGSQGMSGQQRQLPDHHMFANELQQQQAAPPQSRGMVSQDFLMGRSYRHPGMDQPDDNDVNMGDWGQ</sequence>
<feature type="compositionally biased region" description="Basic and acidic residues" evidence="5">
    <location>
        <begin position="939"/>
        <end position="963"/>
    </location>
</feature>
<dbReference type="InterPro" id="IPR040843">
    <property type="entry name" value="RAMA"/>
</dbReference>
<feature type="compositionally biased region" description="Polar residues" evidence="5">
    <location>
        <begin position="905"/>
        <end position="921"/>
    </location>
</feature>
<feature type="compositionally biased region" description="Low complexity" evidence="5">
    <location>
        <begin position="1221"/>
        <end position="1235"/>
    </location>
</feature>
<name>A0A6A3JR65_9STRA</name>
<evidence type="ECO:0000259" key="6">
    <source>
        <dbReference type="SMART" id="SM00249"/>
    </source>
</evidence>
<evidence type="ECO:0000313" key="8">
    <source>
        <dbReference type="EMBL" id="KAE9001470.1"/>
    </source>
</evidence>
<keyword evidence="1" id="KW-0479">Metal-binding</keyword>
<evidence type="ECO:0000313" key="11">
    <source>
        <dbReference type="Proteomes" id="UP000434957"/>
    </source>
</evidence>
<dbReference type="InterPro" id="IPR011011">
    <property type="entry name" value="Znf_FYVE_PHD"/>
</dbReference>
<accession>A0A6A3JR65</accession>
<feature type="region of interest" description="Disordered" evidence="5">
    <location>
        <begin position="440"/>
        <end position="466"/>
    </location>
</feature>
<dbReference type="EMBL" id="QXFU01001664">
    <property type="protein sequence ID" value="KAE8997806.1"/>
    <property type="molecule type" value="Genomic_DNA"/>
</dbReference>
<dbReference type="Proteomes" id="UP000435112">
    <property type="component" value="Unassembled WGS sequence"/>
</dbReference>
<feature type="region of interest" description="Disordered" evidence="5">
    <location>
        <begin position="722"/>
        <end position="963"/>
    </location>
</feature>
<evidence type="ECO:0000313" key="7">
    <source>
        <dbReference type="EMBL" id="KAE8997806.1"/>
    </source>
</evidence>
<dbReference type="EMBL" id="QXFT01001621">
    <property type="protein sequence ID" value="KAE9314087.1"/>
    <property type="molecule type" value="Genomic_DNA"/>
</dbReference>
<dbReference type="InterPro" id="IPR013083">
    <property type="entry name" value="Znf_RING/FYVE/PHD"/>
</dbReference>
<evidence type="ECO:0000256" key="5">
    <source>
        <dbReference type="SAM" id="MobiDB-lite"/>
    </source>
</evidence>
<evidence type="ECO:0000313" key="12">
    <source>
        <dbReference type="Proteomes" id="UP000435112"/>
    </source>
</evidence>
<feature type="coiled-coil region" evidence="4">
    <location>
        <begin position="659"/>
        <end position="686"/>
    </location>
</feature>
<feature type="compositionally biased region" description="Basic and acidic residues" evidence="5">
    <location>
        <begin position="207"/>
        <end position="221"/>
    </location>
</feature>
<feature type="compositionally biased region" description="Acidic residues" evidence="5">
    <location>
        <begin position="749"/>
        <end position="758"/>
    </location>
</feature>
<keyword evidence="3" id="KW-0862">Zinc</keyword>
<feature type="compositionally biased region" description="Acidic residues" evidence="5">
    <location>
        <begin position="445"/>
        <end position="459"/>
    </location>
</feature>
<feature type="compositionally biased region" description="Acidic residues" evidence="5">
    <location>
        <begin position="271"/>
        <end position="293"/>
    </location>
</feature>
<feature type="region of interest" description="Disordered" evidence="5">
    <location>
        <begin position="1357"/>
        <end position="1400"/>
    </location>
</feature>
<dbReference type="Proteomes" id="UP000429607">
    <property type="component" value="Unassembled WGS sequence"/>
</dbReference>
<comment type="caution">
    <text evidence="7">The sequence shown here is derived from an EMBL/GenBank/DDBJ whole genome shotgun (WGS) entry which is preliminary data.</text>
</comment>
<dbReference type="InterPro" id="IPR001965">
    <property type="entry name" value="Znf_PHD"/>
</dbReference>
<gene>
    <name evidence="8" type="ORF">PR001_g18514</name>
    <name evidence="7" type="ORF">PR002_g18927</name>
    <name evidence="9" type="ORF">PR003_g19343</name>
</gene>
<feature type="compositionally biased region" description="Basic and acidic residues" evidence="5">
    <location>
        <begin position="228"/>
        <end position="250"/>
    </location>
</feature>
<evidence type="ECO:0000256" key="2">
    <source>
        <dbReference type="ARBA" id="ARBA00022771"/>
    </source>
</evidence>
<dbReference type="InterPro" id="IPR019787">
    <property type="entry name" value="Znf_PHD-finger"/>
</dbReference>
<dbReference type="OrthoDB" id="167806at2759"/>
<feature type="region of interest" description="Disordered" evidence="5">
    <location>
        <begin position="207"/>
        <end position="382"/>
    </location>
</feature>
<feature type="compositionally biased region" description="Polar residues" evidence="5">
    <location>
        <begin position="1324"/>
        <end position="1345"/>
    </location>
</feature>
<dbReference type="PANTHER" id="PTHR46104:SF1">
    <property type="entry name" value="GENE 9195-RELATED"/>
    <property type="match status" value="1"/>
</dbReference>
<evidence type="ECO:0000256" key="3">
    <source>
        <dbReference type="ARBA" id="ARBA00022833"/>
    </source>
</evidence>
<dbReference type="PANTHER" id="PTHR46104">
    <property type="entry name" value="GENE 9195-RELATED-RELATED"/>
    <property type="match status" value="1"/>
</dbReference>
<feature type="region of interest" description="Disordered" evidence="5">
    <location>
        <begin position="1290"/>
        <end position="1345"/>
    </location>
</feature>
<feature type="compositionally biased region" description="Basic and acidic residues" evidence="5">
    <location>
        <begin position="1162"/>
        <end position="1193"/>
    </location>
</feature>
<dbReference type="Gene3D" id="3.30.40.10">
    <property type="entry name" value="Zinc/RING finger domain, C3HC4 (zinc finger)"/>
    <property type="match status" value="1"/>
</dbReference>
<dbReference type="Pfam" id="PF18755">
    <property type="entry name" value="RAMA"/>
    <property type="match status" value="1"/>
</dbReference>
<dbReference type="GO" id="GO:0008270">
    <property type="term" value="F:zinc ion binding"/>
    <property type="evidence" value="ECO:0007669"/>
    <property type="project" value="UniProtKB-KW"/>
</dbReference>
<protein>
    <recommendedName>
        <fullName evidence="6">Zinc finger PHD-type domain-containing protein</fullName>
    </recommendedName>
</protein>
<feature type="compositionally biased region" description="Basic and acidic residues" evidence="5">
    <location>
        <begin position="294"/>
        <end position="306"/>
    </location>
</feature>
<reference evidence="10 12" key="1">
    <citation type="submission" date="2018-09" db="EMBL/GenBank/DDBJ databases">
        <title>Genomic investigation of the strawberry pathogen Phytophthora fragariae indicates pathogenicity is determined by transcriptional variation in three key races.</title>
        <authorList>
            <person name="Adams T.M."/>
            <person name="Armitage A.D."/>
            <person name="Sobczyk M.K."/>
            <person name="Bates H.J."/>
            <person name="Dunwell J.M."/>
            <person name="Nellist C.F."/>
            <person name="Harrison R.J."/>
        </authorList>
    </citation>
    <scope>NUCLEOTIDE SEQUENCE [LARGE SCALE GENOMIC DNA]</scope>
    <source>
        <strain evidence="8 10">SCRP249</strain>
        <strain evidence="7 12">SCRP324</strain>
        <strain evidence="9 11">SCRP333</strain>
    </source>
</reference>
<feature type="region of interest" description="Disordered" evidence="5">
    <location>
        <begin position="1162"/>
        <end position="1238"/>
    </location>
</feature>
<evidence type="ECO:0000256" key="1">
    <source>
        <dbReference type="ARBA" id="ARBA00022723"/>
    </source>
</evidence>
<evidence type="ECO:0000313" key="10">
    <source>
        <dbReference type="Proteomes" id="UP000429607"/>
    </source>
</evidence>
<feature type="compositionally biased region" description="Basic and acidic residues" evidence="5">
    <location>
        <begin position="725"/>
        <end position="748"/>
    </location>
</feature>